<keyword evidence="6" id="KW-1185">Reference proteome</keyword>
<dbReference type="KEGG" id="nhu:H0264_33590"/>
<dbReference type="Pfam" id="PF01494">
    <property type="entry name" value="FAD_binding_3"/>
    <property type="match status" value="2"/>
</dbReference>
<dbReference type="PANTHER" id="PTHR13789">
    <property type="entry name" value="MONOOXYGENASE"/>
    <property type="match status" value="1"/>
</dbReference>
<gene>
    <name evidence="5" type="ORF">H0264_33590</name>
</gene>
<sequence>MSEFRKAIVVGGGIGGLATAIALTRRGHHVEVLERAAEFGESGSGISLWTNGLRALDALGVGDKVRAAGHIETEAGIRDRSGRWLSKTDTAELARRYGPVVVVRRADLFAILAGALPADSLRAATTVTGIDTRTATVKVEHTAGTSEADLIIGADGIRSMVRATLWPDAKAPRYAGYTAWRMITAPLDFVPAGGEIWGRGERFGIAPLADGSAYLFGVASVPAAERRSRSAAATGQHADVEAATGGQESTDTGMAIRTAADEFAEVQRRFAHWPDPVPALLAAVSPNAVLRHDIYDLPPLDSFIRPRAALLGDAAHAMTPNMGQGANQALEDAVTLAAVLDGRSLDAALTEYDLLRRPRTQAIARRSHLIGQVAQWSFPPATLLRDTIIRCTPSSAMLDSLRSALTWEPPR</sequence>
<evidence type="ECO:0000259" key="4">
    <source>
        <dbReference type="Pfam" id="PF01494"/>
    </source>
</evidence>
<keyword evidence="2 5" id="KW-0503">Monooxygenase</keyword>
<evidence type="ECO:0000256" key="1">
    <source>
        <dbReference type="ARBA" id="ARBA00023002"/>
    </source>
</evidence>
<evidence type="ECO:0000256" key="2">
    <source>
        <dbReference type="ARBA" id="ARBA00023033"/>
    </source>
</evidence>
<dbReference type="InterPro" id="IPR050493">
    <property type="entry name" value="FAD-dep_Monooxygenase_BioMet"/>
</dbReference>
<evidence type="ECO:0000313" key="5">
    <source>
        <dbReference type="EMBL" id="QLY30064.1"/>
    </source>
</evidence>
<dbReference type="GO" id="GO:0004497">
    <property type="term" value="F:monooxygenase activity"/>
    <property type="evidence" value="ECO:0007669"/>
    <property type="project" value="UniProtKB-KW"/>
</dbReference>
<dbReference type="Proteomes" id="UP000515512">
    <property type="component" value="Chromosome"/>
</dbReference>
<dbReference type="InterPro" id="IPR002938">
    <property type="entry name" value="FAD-bd"/>
</dbReference>
<dbReference type="InterPro" id="IPR036188">
    <property type="entry name" value="FAD/NAD-bd_sf"/>
</dbReference>
<dbReference type="PANTHER" id="PTHR13789:SF309">
    <property type="entry name" value="PUTATIVE (AFU_ORTHOLOGUE AFUA_6G14510)-RELATED"/>
    <property type="match status" value="1"/>
</dbReference>
<dbReference type="SUPFAM" id="SSF51905">
    <property type="entry name" value="FAD/NAD(P)-binding domain"/>
    <property type="match status" value="1"/>
</dbReference>
<dbReference type="PRINTS" id="PR00420">
    <property type="entry name" value="RNGMNOXGNASE"/>
</dbReference>
<feature type="domain" description="FAD-binding" evidence="4">
    <location>
        <begin position="307"/>
        <end position="367"/>
    </location>
</feature>
<organism evidence="5 6">
    <name type="scientific">Nocardia huaxiensis</name>
    <dbReference type="NCBI Taxonomy" id="2755382"/>
    <lineage>
        <taxon>Bacteria</taxon>
        <taxon>Bacillati</taxon>
        <taxon>Actinomycetota</taxon>
        <taxon>Actinomycetes</taxon>
        <taxon>Mycobacteriales</taxon>
        <taxon>Nocardiaceae</taxon>
        <taxon>Nocardia</taxon>
    </lineage>
</organism>
<dbReference type="EMBL" id="CP059399">
    <property type="protein sequence ID" value="QLY30064.1"/>
    <property type="molecule type" value="Genomic_DNA"/>
</dbReference>
<protein>
    <submittedName>
        <fullName evidence="5">FAD-dependent monooxygenase</fullName>
    </submittedName>
</protein>
<accession>A0A7D6Z3F8</accession>
<feature type="region of interest" description="Disordered" evidence="3">
    <location>
        <begin position="229"/>
        <end position="250"/>
    </location>
</feature>
<reference evidence="5 6" key="1">
    <citation type="submission" date="2020-07" db="EMBL/GenBank/DDBJ databases">
        <authorList>
            <person name="Zhuang K."/>
            <person name="Ran Y."/>
        </authorList>
    </citation>
    <scope>NUCLEOTIDE SEQUENCE [LARGE SCALE GENOMIC DNA]</scope>
    <source>
        <strain evidence="5 6">WCH-YHL-001</strain>
    </source>
</reference>
<dbReference type="Gene3D" id="3.50.50.60">
    <property type="entry name" value="FAD/NAD(P)-binding domain"/>
    <property type="match status" value="1"/>
</dbReference>
<dbReference type="GO" id="GO:0071949">
    <property type="term" value="F:FAD binding"/>
    <property type="evidence" value="ECO:0007669"/>
    <property type="project" value="InterPro"/>
</dbReference>
<dbReference type="RefSeq" id="WP_181581263.1">
    <property type="nucleotide sequence ID" value="NZ_CP059399.1"/>
</dbReference>
<feature type="domain" description="FAD-binding" evidence="4">
    <location>
        <begin position="7"/>
        <end position="166"/>
    </location>
</feature>
<proteinExistence type="predicted"/>
<evidence type="ECO:0000256" key="3">
    <source>
        <dbReference type="SAM" id="MobiDB-lite"/>
    </source>
</evidence>
<evidence type="ECO:0000313" key="6">
    <source>
        <dbReference type="Proteomes" id="UP000515512"/>
    </source>
</evidence>
<dbReference type="AlphaFoldDB" id="A0A7D6Z3F8"/>
<keyword evidence="1" id="KW-0560">Oxidoreductase</keyword>
<name>A0A7D6Z3F8_9NOCA</name>